<evidence type="ECO:0000313" key="2">
    <source>
        <dbReference type="Proteomes" id="UP000184432"/>
    </source>
</evidence>
<dbReference type="AlphaFoldDB" id="A0A1M6I7A9"/>
<gene>
    <name evidence="1" type="ORF">SAMN04488508_107163</name>
</gene>
<dbReference type="OrthoDB" id="1179423at2"/>
<dbReference type="EMBL" id="FQYP01000007">
    <property type="protein sequence ID" value="SHJ30337.1"/>
    <property type="molecule type" value="Genomic_DNA"/>
</dbReference>
<protein>
    <submittedName>
        <fullName evidence="1">Uncharacterized protein</fullName>
    </submittedName>
</protein>
<sequence>MFFFRKKVPKTLSQVDKLYRKVISKLPDANRIDYCESLVYRTEKDVAETRCKVKKRRLKKLLHAARLERKNLMS</sequence>
<keyword evidence="2" id="KW-1185">Reference proteome</keyword>
<accession>A0A1M6I7A9</accession>
<organism evidence="1 2">
    <name type="scientific">Aquimarina spongiae</name>
    <dbReference type="NCBI Taxonomy" id="570521"/>
    <lineage>
        <taxon>Bacteria</taxon>
        <taxon>Pseudomonadati</taxon>
        <taxon>Bacteroidota</taxon>
        <taxon>Flavobacteriia</taxon>
        <taxon>Flavobacteriales</taxon>
        <taxon>Flavobacteriaceae</taxon>
        <taxon>Aquimarina</taxon>
    </lineage>
</organism>
<name>A0A1M6I7A9_9FLAO</name>
<evidence type="ECO:0000313" key="1">
    <source>
        <dbReference type="EMBL" id="SHJ30337.1"/>
    </source>
</evidence>
<reference evidence="2" key="1">
    <citation type="submission" date="2016-11" db="EMBL/GenBank/DDBJ databases">
        <authorList>
            <person name="Varghese N."/>
            <person name="Submissions S."/>
        </authorList>
    </citation>
    <scope>NUCLEOTIDE SEQUENCE [LARGE SCALE GENOMIC DNA]</scope>
    <source>
        <strain evidence="2">DSM 22623</strain>
    </source>
</reference>
<proteinExistence type="predicted"/>
<dbReference type="Proteomes" id="UP000184432">
    <property type="component" value="Unassembled WGS sequence"/>
</dbReference>
<dbReference type="RefSeq" id="WP_073318114.1">
    <property type="nucleotide sequence ID" value="NZ_FQYP01000007.1"/>
</dbReference>